<dbReference type="KEGG" id="lce:LC2W_1412"/>
<dbReference type="AlphaFoldDB" id="A0A5Q8BQ18"/>
<reference evidence="1 2" key="1">
    <citation type="journal article" date="2018" name="Genome Announc.">
        <title>Draft Genome Sequence of Lactobacillus paracasei DUP 13076, Which Exhibits Potent Antipathogenic Effects against Salmonella enterica Serovars Enteritidis, Typhimurium, and Heidelberg.</title>
        <authorList>
            <person name="Muyyarikkandy M.S."/>
            <person name="Alqahtani F.H."/>
            <person name="Mandoiu I."/>
            <person name="Amalaradjou M.A."/>
        </authorList>
    </citation>
    <scope>NUCLEOTIDE SEQUENCE [LARGE SCALE GENOMIC DNA]</scope>
    <source>
        <strain evidence="1 2">DUP 13076</strain>
    </source>
</reference>
<sequence length="584" mass="67157">MVNPKKTEEQAVNAIKFYFDAVDFVDTSKIAINDKEPGLDGVIDVYSVKDSEQFSKSNLKFSMPVQVKGTTKKITNNKHFVQVVDLSFYQKHSNGLVYFVVSTFNHERRILFRKLAPLDIKEILEKIQLGKETQKAKTLSFTMVPNDPKALINIFNDLHAQQERQSRNVLDLSEIECPTEEIVAKVTSRPKYLEDTISSGVYFYRKSLDSVTGKNILIPYSSGKVADIFELESGVISDRHGNSLTSKIYTSKKTGQKELLFGYKDSIKISWTPKQKSNVLLEKVQIHFTPRGDFSQRLADVNFLLEYLRTPTKPTSKEVEKWNSFIDALTQQEARLRAIIEDLKVLNIPISLNPDDLTNDEIKNLNNLQRVLHNELFVKPLDQHVNITLAGKKYDFFIHKNRIINYFTPEFSKHYIMQIDDEKGDPTIINPYISIYENLEQYPNFSIDLVIKGFEDTLYDNPEIANYYNQYVLTLLLDFDRSGEAKILFLADIILKKIENNLPKEIATINSAQIKKRLSGTLGLSALKSLIPLTDSKDQLIQFASFVLLEQKEEVLKKWHNLSPDQQTKMKEWPIFYLAAPMIS</sequence>
<proteinExistence type="predicted"/>
<accession>K0MV59</accession>
<evidence type="ECO:0000313" key="1">
    <source>
        <dbReference type="EMBL" id="PLC47446.1"/>
    </source>
</evidence>
<dbReference type="EMBL" id="PKQJ01000001">
    <property type="protein sequence ID" value="PLC47446.1"/>
    <property type="molecule type" value="Genomic_DNA"/>
</dbReference>
<dbReference type="RefSeq" id="WP_012491523.1">
    <property type="nucleotide sequence ID" value="NC_010999.1"/>
</dbReference>
<dbReference type="Proteomes" id="UP000234512">
    <property type="component" value="Unassembled WGS sequence"/>
</dbReference>
<name>A0A5Q8BQ18_LACPA</name>
<accession>A0A5Q8BQ18</accession>
<organism evidence="1 2">
    <name type="scientific">Lacticaseibacillus paracasei</name>
    <name type="common">Lactobacillus paracasei</name>
    <dbReference type="NCBI Taxonomy" id="1597"/>
    <lineage>
        <taxon>Bacteria</taxon>
        <taxon>Bacillati</taxon>
        <taxon>Bacillota</taxon>
        <taxon>Bacilli</taxon>
        <taxon>Lactobacillales</taxon>
        <taxon>Lactobacillaceae</taxon>
        <taxon>Lacticaseibacillus</taxon>
    </lineage>
</organism>
<gene>
    <name evidence="1" type="ORF">C0Q90_00035</name>
</gene>
<dbReference type="KEGG" id="lcs:LCBD_1444"/>
<comment type="caution">
    <text evidence="1">The sequence shown here is derived from an EMBL/GenBank/DDBJ whole genome shotgun (WGS) entry which is preliminary data.</text>
</comment>
<evidence type="ECO:0000313" key="2">
    <source>
        <dbReference type="Proteomes" id="UP000234512"/>
    </source>
</evidence>
<protein>
    <recommendedName>
        <fullName evidence="3">DUF4365 domain-containing protein</fullName>
    </recommendedName>
</protein>
<evidence type="ECO:0008006" key="3">
    <source>
        <dbReference type="Google" id="ProtNLM"/>
    </source>
</evidence>